<dbReference type="InterPro" id="IPR036291">
    <property type="entry name" value="NAD(P)-bd_dom_sf"/>
</dbReference>
<dbReference type="SUPFAM" id="SSF55347">
    <property type="entry name" value="Glyceraldehyde-3-phosphate dehydrogenase-like, C-terminal domain"/>
    <property type="match status" value="1"/>
</dbReference>
<evidence type="ECO:0000259" key="4">
    <source>
        <dbReference type="Pfam" id="PF01408"/>
    </source>
</evidence>
<dbReference type="Gene3D" id="3.40.50.720">
    <property type="entry name" value="NAD(P)-binding Rossmann-like Domain"/>
    <property type="match status" value="1"/>
</dbReference>
<gene>
    <name evidence="6" type="ORF">BHD05_09430</name>
</gene>
<dbReference type="AlphaFoldDB" id="A0A7L5AGZ0"/>
<evidence type="ECO:0000256" key="1">
    <source>
        <dbReference type="ARBA" id="ARBA00010928"/>
    </source>
</evidence>
<reference evidence="6 7" key="1">
    <citation type="submission" date="2016-09" db="EMBL/GenBank/DDBJ databases">
        <title>Complete genome sequence of microbes from the polar regions.</title>
        <authorList>
            <person name="Liao L."/>
            <person name="Chen B."/>
        </authorList>
    </citation>
    <scope>NUCLEOTIDE SEQUENCE [LARGE SCALE GENOMIC DNA]</scope>
    <source>
        <strain evidence="6 7">ZS314</strain>
    </source>
</reference>
<evidence type="ECO:0000256" key="2">
    <source>
        <dbReference type="ARBA" id="ARBA00023002"/>
    </source>
</evidence>
<keyword evidence="3" id="KW-0520">NAD</keyword>
<proteinExistence type="inferred from homology"/>
<evidence type="ECO:0000259" key="5">
    <source>
        <dbReference type="Pfam" id="PF22725"/>
    </source>
</evidence>
<comment type="similarity">
    <text evidence="1">Belongs to the Gfo/Idh/MocA family.</text>
</comment>
<feature type="domain" description="GFO/IDH/MocA-like oxidoreductase" evidence="5">
    <location>
        <begin position="137"/>
        <end position="257"/>
    </location>
</feature>
<dbReference type="PANTHER" id="PTHR43708">
    <property type="entry name" value="CONSERVED EXPRESSED OXIDOREDUCTASE (EUROFUNG)"/>
    <property type="match status" value="1"/>
</dbReference>
<organism evidence="6 7">
    <name type="scientific">Marisediminicola antarctica</name>
    <dbReference type="NCBI Taxonomy" id="674079"/>
    <lineage>
        <taxon>Bacteria</taxon>
        <taxon>Bacillati</taxon>
        <taxon>Actinomycetota</taxon>
        <taxon>Actinomycetes</taxon>
        <taxon>Micrococcales</taxon>
        <taxon>Microbacteriaceae</taxon>
        <taxon>Marisediminicola</taxon>
    </lineage>
</organism>
<dbReference type="GO" id="GO:0016491">
    <property type="term" value="F:oxidoreductase activity"/>
    <property type="evidence" value="ECO:0007669"/>
    <property type="project" value="UniProtKB-KW"/>
</dbReference>
<evidence type="ECO:0000313" key="7">
    <source>
        <dbReference type="Proteomes" id="UP000464507"/>
    </source>
</evidence>
<dbReference type="GO" id="GO:0000166">
    <property type="term" value="F:nucleotide binding"/>
    <property type="evidence" value="ECO:0007669"/>
    <property type="project" value="InterPro"/>
</dbReference>
<dbReference type="SUPFAM" id="SSF51735">
    <property type="entry name" value="NAD(P)-binding Rossmann-fold domains"/>
    <property type="match status" value="1"/>
</dbReference>
<dbReference type="PANTHER" id="PTHR43708:SF5">
    <property type="entry name" value="CONSERVED EXPRESSED OXIDOREDUCTASE (EUROFUNG)-RELATED"/>
    <property type="match status" value="1"/>
</dbReference>
<sequence length="351" mass="37633">MSVEPAPIRTGIIGFGLSGRVFHAPFLATNPAFSLDLIATGDAGRQADAHARHPDVVVVATPEDLLARAGELDLIVLASPAHVHLEQGLAALEAGLAVVIDKPFAASVAEAETLIHAAERVGHPLIVFQNRRWDSDFLTLKKLLTSGRLGRVHRFESTFERFSPAVRDRWQDTTTIAQGAGITFDLGSHLIDQALQLFGPAVLVHAETDVIRPGGVSDDEAFVSLQHESGVRSHLSLSRVAAQSGPRFRMLGSDAAYVVHGLDRQEPDLKAGALPTDDGYGIEEPSAWGRLGIDGPHSPLEPVPSERGDYPAFYAGVAACIREGAPVPVDPRESLEVVRLIALVHERNMRG</sequence>
<name>A0A7L5AGZ0_9MICO</name>
<keyword evidence="2" id="KW-0560">Oxidoreductase</keyword>
<accession>A0A7L5AGZ0</accession>
<dbReference type="Pfam" id="PF01408">
    <property type="entry name" value="GFO_IDH_MocA"/>
    <property type="match status" value="1"/>
</dbReference>
<protein>
    <submittedName>
        <fullName evidence="6">Oxidoreductase</fullName>
    </submittedName>
</protein>
<dbReference type="Gene3D" id="3.30.360.10">
    <property type="entry name" value="Dihydrodipicolinate Reductase, domain 2"/>
    <property type="match status" value="1"/>
</dbReference>
<evidence type="ECO:0000313" key="6">
    <source>
        <dbReference type="EMBL" id="QHO69833.1"/>
    </source>
</evidence>
<dbReference type="RefSeq" id="WP_161886209.1">
    <property type="nucleotide sequence ID" value="NZ_CP017146.1"/>
</dbReference>
<evidence type="ECO:0000256" key="3">
    <source>
        <dbReference type="ARBA" id="ARBA00023027"/>
    </source>
</evidence>
<dbReference type="KEGG" id="mant:BHD05_09430"/>
<dbReference type="InterPro" id="IPR055170">
    <property type="entry name" value="GFO_IDH_MocA-like_dom"/>
</dbReference>
<dbReference type="Pfam" id="PF22725">
    <property type="entry name" value="GFO_IDH_MocA_C3"/>
    <property type="match status" value="1"/>
</dbReference>
<keyword evidence="7" id="KW-1185">Reference proteome</keyword>
<dbReference type="InterPro" id="IPR051317">
    <property type="entry name" value="Gfo/Idh/MocA_oxidoreduct"/>
</dbReference>
<dbReference type="OrthoDB" id="256869at2"/>
<feature type="domain" description="Gfo/Idh/MocA-like oxidoreductase N-terminal" evidence="4">
    <location>
        <begin position="8"/>
        <end position="127"/>
    </location>
</feature>
<dbReference type="Proteomes" id="UP000464507">
    <property type="component" value="Chromosome"/>
</dbReference>
<dbReference type="EMBL" id="CP017146">
    <property type="protein sequence ID" value="QHO69833.1"/>
    <property type="molecule type" value="Genomic_DNA"/>
</dbReference>
<dbReference type="InterPro" id="IPR000683">
    <property type="entry name" value="Gfo/Idh/MocA-like_OxRdtase_N"/>
</dbReference>